<keyword evidence="3" id="KW-1185">Reference proteome</keyword>
<organism evidence="2 3">
    <name type="scientific">Conger conger</name>
    <name type="common">Conger eel</name>
    <name type="synonym">Muraena conger</name>
    <dbReference type="NCBI Taxonomy" id="82655"/>
    <lineage>
        <taxon>Eukaryota</taxon>
        <taxon>Metazoa</taxon>
        <taxon>Chordata</taxon>
        <taxon>Craniata</taxon>
        <taxon>Vertebrata</taxon>
        <taxon>Euteleostomi</taxon>
        <taxon>Actinopterygii</taxon>
        <taxon>Neopterygii</taxon>
        <taxon>Teleostei</taxon>
        <taxon>Anguilliformes</taxon>
        <taxon>Congridae</taxon>
        <taxon>Conger</taxon>
    </lineage>
</organism>
<reference evidence="2" key="1">
    <citation type="journal article" date="2023" name="Science">
        <title>Genome structures resolve the early diversification of teleost fishes.</title>
        <authorList>
            <person name="Parey E."/>
            <person name="Louis A."/>
            <person name="Montfort J."/>
            <person name="Bouchez O."/>
            <person name="Roques C."/>
            <person name="Iampietro C."/>
            <person name="Lluch J."/>
            <person name="Castinel A."/>
            <person name="Donnadieu C."/>
            <person name="Desvignes T."/>
            <person name="Floi Bucao C."/>
            <person name="Jouanno E."/>
            <person name="Wen M."/>
            <person name="Mejri S."/>
            <person name="Dirks R."/>
            <person name="Jansen H."/>
            <person name="Henkel C."/>
            <person name="Chen W.J."/>
            <person name="Zahm M."/>
            <person name="Cabau C."/>
            <person name="Klopp C."/>
            <person name="Thompson A.W."/>
            <person name="Robinson-Rechavi M."/>
            <person name="Braasch I."/>
            <person name="Lecointre G."/>
            <person name="Bobe J."/>
            <person name="Postlethwait J.H."/>
            <person name="Berthelot C."/>
            <person name="Roest Crollius H."/>
            <person name="Guiguen Y."/>
        </authorList>
    </citation>
    <scope>NUCLEOTIDE SEQUENCE</scope>
    <source>
        <strain evidence="2">Concon-B</strain>
    </source>
</reference>
<name>A0A9Q1DPF9_CONCO</name>
<evidence type="ECO:0000313" key="3">
    <source>
        <dbReference type="Proteomes" id="UP001152803"/>
    </source>
</evidence>
<proteinExistence type="predicted"/>
<evidence type="ECO:0000313" key="2">
    <source>
        <dbReference type="EMBL" id="KAJ8276234.1"/>
    </source>
</evidence>
<protein>
    <submittedName>
        <fullName evidence="2">Uncharacterized protein</fullName>
    </submittedName>
</protein>
<feature type="region of interest" description="Disordered" evidence="1">
    <location>
        <begin position="1"/>
        <end position="22"/>
    </location>
</feature>
<dbReference type="AlphaFoldDB" id="A0A9Q1DPF9"/>
<gene>
    <name evidence="2" type="ORF">COCON_G00079860</name>
</gene>
<dbReference type="Proteomes" id="UP001152803">
    <property type="component" value="Unassembled WGS sequence"/>
</dbReference>
<comment type="caution">
    <text evidence="2">The sequence shown here is derived from an EMBL/GenBank/DDBJ whole genome shotgun (WGS) entry which is preliminary data.</text>
</comment>
<sequence length="117" mass="12501">MPSGTRPIPAWDSRRESPVTGKSVTSCYIPGLDGFPNSCDRADINPEQGQDVSSVGLPWKHQTGSSPGLVKVLGFWSGTQTYGHANLLQPCEGMLRNFGTFCGTISTDTRTSVIQGV</sequence>
<evidence type="ECO:0000256" key="1">
    <source>
        <dbReference type="SAM" id="MobiDB-lite"/>
    </source>
</evidence>
<accession>A0A9Q1DPF9</accession>
<dbReference type="EMBL" id="JAFJMO010000005">
    <property type="protein sequence ID" value="KAJ8276234.1"/>
    <property type="molecule type" value="Genomic_DNA"/>
</dbReference>